<evidence type="ECO:0000259" key="11">
    <source>
        <dbReference type="PROSITE" id="PS50262"/>
    </source>
</evidence>
<dbReference type="PROSITE" id="PS50262">
    <property type="entry name" value="G_PROTEIN_RECEP_F1_2"/>
    <property type="match status" value="1"/>
</dbReference>
<evidence type="ECO:0000313" key="13">
    <source>
        <dbReference type="Proteomes" id="UP000271098"/>
    </source>
</evidence>
<evidence type="ECO:0000256" key="2">
    <source>
        <dbReference type="ARBA" id="ARBA00022475"/>
    </source>
</evidence>
<reference evidence="12 13" key="2">
    <citation type="submission" date="2018-11" db="EMBL/GenBank/DDBJ databases">
        <authorList>
            <consortium name="Pathogen Informatics"/>
        </authorList>
    </citation>
    <scope>NUCLEOTIDE SEQUENCE [LARGE SCALE GENOMIC DNA]</scope>
</reference>
<dbReference type="GO" id="GO:0001591">
    <property type="term" value="F:dopamine neurotransmitter receptor activity, coupled via Gi/Go"/>
    <property type="evidence" value="ECO:0007669"/>
    <property type="project" value="TreeGrafter"/>
</dbReference>
<evidence type="ECO:0000313" key="12">
    <source>
        <dbReference type="EMBL" id="VDN19331.1"/>
    </source>
</evidence>
<dbReference type="OrthoDB" id="10010417at2759"/>
<keyword evidence="5" id="KW-0297">G-protein coupled receptor</keyword>
<dbReference type="PANTHER" id="PTHR24248:SF125">
    <property type="entry name" value="DOPAMINE D2-LIKE RECEPTOR"/>
    <property type="match status" value="1"/>
</dbReference>
<keyword evidence="4 10" id="KW-1133">Transmembrane helix</keyword>
<dbReference type="PANTHER" id="PTHR24248">
    <property type="entry name" value="ADRENERGIC RECEPTOR-RELATED G-PROTEIN COUPLED RECEPTOR"/>
    <property type="match status" value="1"/>
</dbReference>
<comment type="subcellular location">
    <subcellularLocation>
        <location evidence="1">Cell membrane</location>
        <topology evidence="1">Multi-pass membrane protein</topology>
    </subcellularLocation>
</comment>
<sequence length="111" mass="13058">MFRRSWNRQDTMTATARRRANKNQRMEKRATKTLGIVVGIFLVCWVPFFSVYIVSAVCIKLDVQSCQADFYAFFYTTWLGYINSCINPIIYTIFNTEFRRAFKCLLLGKGR</sequence>
<evidence type="ECO:0000313" key="14">
    <source>
        <dbReference type="WBParaSite" id="GPUH_0001184301-mRNA-1"/>
    </source>
</evidence>
<keyword evidence="9" id="KW-0807">Transducer</keyword>
<keyword evidence="2" id="KW-1003">Cell membrane</keyword>
<keyword evidence="7" id="KW-1015">Disulfide bond</keyword>
<evidence type="ECO:0000256" key="10">
    <source>
        <dbReference type="SAM" id="Phobius"/>
    </source>
</evidence>
<organism evidence="14">
    <name type="scientific">Gongylonema pulchrum</name>
    <dbReference type="NCBI Taxonomy" id="637853"/>
    <lineage>
        <taxon>Eukaryota</taxon>
        <taxon>Metazoa</taxon>
        <taxon>Ecdysozoa</taxon>
        <taxon>Nematoda</taxon>
        <taxon>Chromadorea</taxon>
        <taxon>Rhabditida</taxon>
        <taxon>Spirurina</taxon>
        <taxon>Spiruromorpha</taxon>
        <taxon>Spiruroidea</taxon>
        <taxon>Gongylonematidae</taxon>
        <taxon>Gongylonema</taxon>
    </lineage>
</organism>
<keyword evidence="6 10" id="KW-0472">Membrane</keyword>
<keyword evidence="13" id="KW-1185">Reference proteome</keyword>
<dbReference type="AlphaFoldDB" id="A0A183DSY8"/>
<dbReference type="EMBL" id="UYRT01078831">
    <property type="protein sequence ID" value="VDN19331.1"/>
    <property type="molecule type" value="Genomic_DNA"/>
</dbReference>
<dbReference type="SUPFAM" id="SSF81321">
    <property type="entry name" value="Family A G protein-coupled receptor-like"/>
    <property type="match status" value="1"/>
</dbReference>
<keyword evidence="3 10" id="KW-0812">Transmembrane</keyword>
<dbReference type="InterPro" id="IPR000276">
    <property type="entry name" value="GPCR_Rhodpsn"/>
</dbReference>
<evidence type="ECO:0000256" key="4">
    <source>
        <dbReference type="ARBA" id="ARBA00022989"/>
    </source>
</evidence>
<dbReference type="PRINTS" id="PR00237">
    <property type="entry name" value="GPCRRHODOPSN"/>
</dbReference>
<protein>
    <submittedName>
        <fullName evidence="14">G_PROTEIN_RECEP_F1_2 domain-containing protein</fullName>
    </submittedName>
</protein>
<feature type="domain" description="G-protein coupled receptors family 1 profile" evidence="11">
    <location>
        <begin position="1"/>
        <end position="91"/>
    </location>
</feature>
<dbReference type="GO" id="GO:0045202">
    <property type="term" value="C:synapse"/>
    <property type="evidence" value="ECO:0007669"/>
    <property type="project" value="GOC"/>
</dbReference>
<dbReference type="InterPro" id="IPR017452">
    <property type="entry name" value="GPCR_Rhodpsn_7TM"/>
</dbReference>
<evidence type="ECO:0000256" key="8">
    <source>
        <dbReference type="ARBA" id="ARBA00023170"/>
    </source>
</evidence>
<dbReference type="GO" id="GO:0005886">
    <property type="term" value="C:plasma membrane"/>
    <property type="evidence" value="ECO:0007669"/>
    <property type="project" value="UniProtKB-SubCell"/>
</dbReference>
<name>A0A183DSY8_9BILA</name>
<keyword evidence="8" id="KW-0675">Receptor</keyword>
<dbReference type="Gene3D" id="1.20.1070.10">
    <property type="entry name" value="Rhodopsin 7-helix transmembrane proteins"/>
    <property type="match status" value="1"/>
</dbReference>
<gene>
    <name evidence="12" type="ORF">GPUH_LOCUS11829</name>
</gene>
<feature type="transmembrane region" description="Helical" evidence="10">
    <location>
        <begin position="72"/>
        <end position="94"/>
    </location>
</feature>
<accession>A0A183DSY8</accession>
<evidence type="ECO:0000256" key="6">
    <source>
        <dbReference type="ARBA" id="ARBA00023136"/>
    </source>
</evidence>
<evidence type="ECO:0000256" key="5">
    <source>
        <dbReference type="ARBA" id="ARBA00023040"/>
    </source>
</evidence>
<dbReference type="Proteomes" id="UP000271098">
    <property type="component" value="Unassembled WGS sequence"/>
</dbReference>
<dbReference type="WBParaSite" id="GPUH_0001184301-mRNA-1">
    <property type="protein sequence ID" value="GPUH_0001184301-mRNA-1"/>
    <property type="gene ID" value="GPUH_0001184301"/>
</dbReference>
<evidence type="ECO:0000256" key="1">
    <source>
        <dbReference type="ARBA" id="ARBA00004651"/>
    </source>
</evidence>
<evidence type="ECO:0000256" key="7">
    <source>
        <dbReference type="ARBA" id="ARBA00023157"/>
    </source>
</evidence>
<evidence type="ECO:0000256" key="9">
    <source>
        <dbReference type="ARBA" id="ARBA00023224"/>
    </source>
</evidence>
<reference evidence="14" key="1">
    <citation type="submission" date="2016-06" db="UniProtKB">
        <authorList>
            <consortium name="WormBaseParasite"/>
        </authorList>
    </citation>
    <scope>IDENTIFICATION</scope>
</reference>
<evidence type="ECO:0000256" key="3">
    <source>
        <dbReference type="ARBA" id="ARBA00022692"/>
    </source>
</evidence>
<proteinExistence type="predicted"/>
<dbReference type="Pfam" id="PF00001">
    <property type="entry name" value="7tm_1"/>
    <property type="match status" value="1"/>
</dbReference>
<dbReference type="GO" id="GO:0004930">
    <property type="term" value="F:G protein-coupled receptor activity"/>
    <property type="evidence" value="ECO:0007669"/>
    <property type="project" value="UniProtKB-KW"/>
</dbReference>